<dbReference type="CDD" id="cd03459">
    <property type="entry name" value="3_4-PCD"/>
    <property type="match status" value="1"/>
</dbReference>
<evidence type="ECO:0000259" key="5">
    <source>
        <dbReference type="PROSITE" id="PS00083"/>
    </source>
</evidence>
<dbReference type="GO" id="GO:0008199">
    <property type="term" value="F:ferric iron binding"/>
    <property type="evidence" value="ECO:0007669"/>
    <property type="project" value="InterPro"/>
</dbReference>
<protein>
    <recommendedName>
        <fullName evidence="5">Intradiol ring-cleavage dioxygenases domain-containing protein</fullName>
    </recommendedName>
</protein>
<dbReference type="InterPro" id="IPR050770">
    <property type="entry name" value="Intradiol_RC_Dioxygenase"/>
</dbReference>
<dbReference type="PANTHER" id="PTHR33711:SF10">
    <property type="entry name" value="INTRADIOL RING-CLEAVAGE DIOXYGENASES DOMAIN-CONTAINING PROTEIN"/>
    <property type="match status" value="1"/>
</dbReference>
<comment type="similarity">
    <text evidence="1">Belongs to the intradiol ring-cleavage dioxygenase family.</text>
</comment>
<keyword evidence="2" id="KW-0223">Dioxygenase</keyword>
<reference evidence="6" key="1">
    <citation type="submission" date="2012-04" db="EMBL/GenBank/DDBJ databases">
        <authorList>
            <person name="Borisov I.G."/>
            <person name="Ivanikova N.V."/>
            <person name="Pinevich A.V."/>
        </authorList>
    </citation>
    <scope>NUCLEOTIDE SEQUENCE</scope>
    <source>
        <strain evidence="6">CALU 1027</strain>
    </source>
</reference>
<organism evidence="6 7">
    <name type="scientific">Prochlorothrix hollandica PCC 9006 = CALU 1027</name>
    <dbReference type="NCBI Taxonomy" id="317619"/>
    <lineage>
        <taxon>Bacteria</taxon>
        <taxon>Bacillati</taxon>
        <taxon>Cyanobacteriota</taxon>
        <taxon>Cyanophyceae</taxon>
        <taxon>Prochlorotrichales</taxon>
        <taxon>Prochlorotrichaceae</taxon>
        <taxon>Prochlorothrix</taxon>
    </lineage>
</organism>
<evidence type="ECO:0000256" key="4">
    <source>
        <dbReference type="SAM" id="MobiDB-lite"/>
    </source>
</evidence>
<feature type="domain" description="Intradiol ring-cleavage dioxygenases" evidence="5">
    <location>
        <begin position="68"/>
        <end position="96"/>
    </location>
</feature>
<name>A0A0M2Q372_PROHO</name>
<dbReference type="PROSITE" id="PS00083">
    <property type="entry name" value="INTRADIOL_DIOXYGENAS"/>
    <property type="match status" value="1"/>
</dbReference>
<evidence type="ECO:0000256" key="1">
    <source>
        <dbReference type="ARBA" id="ARBA00007825"/>
    </source>
</evidence>
<proteinExistence type="inferred from homology"/>
<dbReference type="AlphaFoldDB" id="A0A0M2Q372"/>
<keyword evidence="3" id="KW-0560">Oxidoreductase</keyword>
<dbReference type="InterPro" id="IPR015889">
    <property type="entry name" value="Intradiol_dOase_core"/>
</dbReference>
<dbReference type="Pfam" id="PF00775">
    <property type="entry name" value="Dioxygenase_C"/>
    <property type="match status" value="1"/>
</dbReference>
<dbReference type="STRING" id="317619.GCA_000332315_04128"/>
<dbReference type="SUPFAM" id="SSF49482">
    <property type="entry name" value="Aromatic compound dioxygenase"/>
    <property type="match status" value="1"/>
</dbReference>
<evidence type="ECO:0000313" key="6">
    <source>
        <dbReference type="EMBL" id="KKJ01708.1"/>
    </source>
</evidence>
<dbReference type="InterPro" id="IPR039387">
    <property type="entry name" value="3_4-PCD"/>
</dbReference>
<comment type="caution">
    <text evidence="6">The sequence shown here is derived from an EMBL/GenBank/DDBJ whole genome shotgun (WGS) entry which is preliminary data.</text>
</comment>
<dbReference type="eggNOG" id="COG3485">
    <property type="taxonomic scope" value="Bacteria"/>
</dbReference>
<feature type="compositionally biased region" description="Low complexity" evidence="4">
    <location>
        <begin position="16"/>
        <end position="35"/>
    </location>
</feature>
<sequence length="223" mass="23467">MDPPPSPPTPSPPTLTPQAQATPALPASATPAQTAGPFYPNPLPLEKDGDLTRLAGQDGGASGAVIYVGGQVRTLAGQPVADALVEIWQTNTWGRYHHPRDPNTAPLDPNFQGFGQVRTDAQGFYEFKTIRPAAYSMGGNSWRTPHIHLKVSGGNVQGQRVPSLTTQLYFAGEPLNDRDGVLQSLSPADQALVVMVLTPGQGSDQPGSQRGRCDLVLPGMGVG</sequence>
<evidence type="ECO:0000313" key="7">
    <source>
        <dbReference type="Proteomes" id="UP000034681"/>
    </source>
</evidence>
<gene>
    <name evidence="6" type="ORF">PROH_04230</name>
</gene>
<accession>A0A0M2Q372</accession>
<feature type="compositionally biased region" description="Pro residues" evidence="4">
    <location>
        <begin position="1"/>
        <end position="15"/>
    </location>
</feature>
<keyword evidence="7" id="KW-1185">Reference proteome</keyword>
<evidence type="ECO:0000256" key="2">
    <source>
        <dbReference type="ARBA" id="ARBA00022964"/>
    </source>
</evidence>
<dbReference type="EMBL" id="AJTX02000002">
    <property type="protein sequence ID" value="KKJ01708.1"/>
    <property type="molecule type" value="Genomic_DNA"/>
</dbReference>
<dbReference type="Proteomes" id="UP000034681">
    <property type="component" value="Unassembled WGS sequence"/>
</dbReference>
<feature type="region of interest" description="Disordered" evidence="4">
    <location>
        <begin position="1"/>
        <end position="56"/>
    </location>
</feature>
<dbReference type="InterPro" id="IPR000627">
    <property type="entry name" value="Intradiol_dOase_C"/>
</dbReference>
<dbReference type="Gene3D" id="2.60.130.10">
    <property type="entry name" value="Aromatic compound dioxygenase"/>
    <property type="match status" value="1"/>
</dbReference>
<evidence type="ECO:0000256" key="3">
    <source>
        <dbReference type="ARBA" id="ARBA00023002"/>
    </source>
</evidence>
<dbReference type="PANTHER" id="PTHR33711">
    <property type="entry name" value="DIOXYGENASE, PUTATIVE (AFU_ORTHOLOGUE AFUA_2G02910)-RELATED"/>
    <property type="match status" value="1"/>
</dbReference>
<dbReference type="GO" id="GO:0018578">
    <property type="term" value="F:protocatechuate 3,4-dioxygenase activity"/>
    <property type="evidence" value="ECO:0007669"/>
    <property type="project" value="InterPro"/>
</dbReference>